<evidence type="ECO:0000256" key="4">
    <source>
        <dbReference type="ARBA" id="ARBA00022547"/>
    </source>
</evidence>
<feature type="transmembrane region" description="Helical" evidence="11">
    <location>
        <begin position="24"/>
        <end position="46"/>
    </location>
</feature>
<dbReference type="InterPro" id="IPR020537">
    <property type="entry name" value="ATP_synth_F0_csu_DDCD_BS"/>
</dbReference>
<dbReference type="PRINTS" id="PR00124">
    <property type="entry name" value="ATPASEC"/>
</dbReference>
<evidence type="ECO:0000256" key="2">
    <source>
        <dbReference type="ARBA" id="ARBA00006704"/>
    </source>
</evidence>
<dbReference type="PROSITE" id="PS00605">
    <property type="entry name" value="ATPASE_C"/>
    <property type="match status" value="1"/>
</dbReference>
<keyword evidence="9 11" id="KW-0446">Lipid-binding</keyword>
<protein>
    <recommendedName>
        <fullName evidence="11">ATP synthase subunit c</fullName>
    </recommendedName>
    <alternativeName>
        <fullName evidence="11">ATP synthase F(0) sector subunit c</fullName>
    </alternativeName>
    <alternativeName>
        <fullName evidence="11">F-type ATPase subunit c</fullName>
        <shortName evidence="11">F-ATPase subunit c</shortName>
    </alternativeName>
    <alternativeName>
        <fullName evidence="11">Lipid-binding protein</fullName>
    </alternativeName>
</protein>
<comment type="similarity">
    <text evidence="2 11">Belongs to the ATPase C chain family.</text>
</comment>
<evidence type="ECO:0000256" key="1">
    <source>
        <dbReference type="ARBA" id="ARBA00004141"/>
    </source>
</evidence>
<dbReference type="GO" id="GO:0045259">
    <property type="term" value="C:proton-transporting ATP synthase complex"/>
    <property type="evidence" value="ECO:0007669"/>
    <property type="project" value="UniProtKB-KW"/>
</dbReference>
<name>A6DUE3_9BACT</name>
<keyword evidence="8 11" id="KW-0406">Ion transport</keyword>
<sequence length="89" mass="8460">MFNSILAQAAEAAVTGTQLIGPKAGAAIGAGIVAVGAGLGIGKLAASAMEGIARQPEAGDNIKGSMIVAAALIEGVSLFGVVVCLLAAL</sequence>
<keyword evidence="7 11" id="KW-1133">Transmembrane helix</keyword>
<evidence type="ECO:0000256" key="9">
    <source>
        <dbReference type="ARBA" id="ARBA00023121"/>
    </source>
</evidence>
<keyword evidence="14" id="KW-1185">Reference proteome</keyword>
<keyword evidence="5 11" id="KW-0812">Transmembrane</keyword>
<dbReference type="GO" id="GO:0005886">
    <property type="term" value="C:plasma membrane"/>
    <property type="evidence" value="ECO:0007669"/>
    <property type="project" value="UniProtKB-SubCell"/>
</dbReference>
<accession>A6DUE3</accession>
<evidence type="ECO:0000256" key="6">
    <source>
        <dbReference type="ARBA" id="ARBA00022781"/>
    </source>
</evidence>
<dbReference type="InterPro" id="IPR038662">
    <property type="entry name" value="ATP_synth_F0_csu_sf"/>
</dbReference>
<evidence type="ECO:0000256" key="10">
    <source>
        <dbReference type="ARBA" id="ARBA00023136"/>
    </source>
</evidence>
<dbReference type="Pfam" id="PF00137">
    <property type="entry name" value="ATP-synt_C"/>
    <property type="match status" value="1"/>
</dbReference>
<comment type="function">
    <text evidence="11">Key component of the F(0) channel; it plays a direct role in translocation across the membrane. A homomeric c-ring of between 10-14 subunits forms the central stalk rotor element with the F(1) delta and epsilon subunits.</text>
</comment>
<dbReference type="InterPro" id="IPR000454">
    <property type="entry name" value="ATP_synth_F0_csu"/>
</dbReference>
<evidence type="ECO:0000256" key="8">
    <source>
        <dbReference type="ARBA" id="ARBA00023065"/>
    </source>
</evidence>
<evidence type="ECO:0000256" key="5">
    <source>
        <dbReference type="ARBA" id="ARBA00022692"/>
    </source>
</evidence>
<comment type="subcellular location">
    <subcellularLocation>
        <location evidence="11">Cell membrane</location>
        <topology evidence="11">Multi-pass membrane protein</topology>
    </subcellularLocation>
    <subcellularLocation>
        <location evidence="1">Membrane</location>
        <topology evidence="1">Multi-pass membrane protein</topology>
    </subcellularLocation>
</comment>
<evidence type="ECO:0000259" key="12">
    <source>
        <dbReference type="Pfam" id="PF00137"/>
    </source>
</evidence>
<dbReference type="EMBL" id="ABCK01000054">
    <property type="protein sequence ID" value="EDM24741.1"/>
    <property type="molecule type" value="Genomic_DNA"/>
</dbReference>
<evidence type="ECO:0000313" key="14">
    <source>
        <dbReference type="Proteomes" id="UP000004947"/>
    </source>
</evidence>
<keyword evidence="11" id="KW-1003">Cell membrane</keyword>
<reference evidence="13 14" key="1">
    <citation type="journal article" date="2010" name="J. Bacteriol.">
        <title>Genome sequence of Lentisphaera araneosa HTCC2155T, the type species of the order Lentisphaerales in the phylum Lentisphaerae.</title>
        <authorList>
            <person name="Thrash J.C."/>
            <person name="Cho J.C."/>
            <person name="Vergin K.L."/>
            <person name="Morris R.M."/>
            <person name="Giovannoni S.J."/>
        </authorList>
    </citation>
    <scope>NUCLEOTIDE SEQUENCE [LARGE SCALE GENOMIC DNA]</scope>
    <source>
        <strain evidence="13 14">HTCC2155</strain>
    </source>
</reference>
<evidence type="ECO:0000256" key="11">
    <source>
        <dbReference type="HAMAP-Rule" id="MF_01396"/>
    </source>
</evidence>
<keyword evidence="11" id="KW-0066">ATP synthesis</keyword>
<dbReference type="HAMAP" id="MF_01396">
    <property type="entry name" value="ATP_synth_c_bact"/>
    <property type="match status" value="1"/>
</dbReference>
<keyword evidence="4 11" id="KW-0138">CF(0)</keyword>
<comment type="caution">
    <text evidence="13">The sequence shown here is derived from an EMBL/GenBank/DDBJ whole genome shotgun (WGS) entry which is preliminary data.</text>
</comment>
<dbReference type="eggNOG" id="COG0636">
    <property type="taxonomic scope" value="Bacteria"/>
</dbReference>
<dbReference type="Gene3D" id="1.20.20.10">
    <property type="entry name" value="F1F0 ATP synthase subunit C"/>
    <property type="match status" value="1"/>
</dbReference>
<proteinExistence type="inferred from homology"/>
<feature type="domain" description="V-ATPase proteolipid subunit C-like" evidence="12">
    <location>
        <begin position="25"/>
        <end position="86"/>
    </location>
</feature>
<dbReference type="STRING" id="313628.LNTAR_02619"/>
<dbReference type="GO" id="GO:0008289">
    <property type="term" value="F:lipid binding"/>
    <property type="evidence" value="ECO:0007669"/>
    <property type="project" value="UniProtKB-KW"/>
</dbReference>
<dbReference type="InterPro" id="IPR035921">
    <property type="entry name" value="F/V-ATP_Csub_sf"/>
</dbReference>
<dbReference type="RefSeq" id="WP_007281426.1">
    <property type="nucleotide sequence ID" value="NZ_ABCK01000054.1"/>
</dbReference>
<evidence type="ECO:0000256" key="7">
    <source>
        <dbReference type="ARBA" id="ARBA00022989"/>
    </source>
</evidence>
<feature type="transmembrane region" description="Helical" evidence="11">
    <location>
        <begin position="67"/>
        <end position="88"/>
    </location>
</feature>
<organism evidence="13 14">
    <name type="scientific">Lentisphaera araneosa HTCC2155</name>
    <dbReference type="NCBI Taxonomy" id="313628"/>
    <lineage>
        <taxon>Bacteria</taxon>
        <taxon>Pseudomonadati</taxon>
        <taxon>Lentisphaerota</taxon>
        <taxon>Lentisphaeria</taxon>
        <taxon>Lentisphaerales</taxon>
        <taxon>Lentisphaeraceae</taxon>
        <taxon>Lentisphaera</taxon>
    </lineage>
</organism>
<dbReference type="OrthoDB" id="5383454at2"/>
<feature type="site" description="Reversibly protonated during proton transport" evidence="11">
    <location>
        <position position="74"/>
    </location>
</feature>
<dbReference type="Proteomes" id="UP000004947">
    <property type="component" value="Unassembled WGS sequence"/>
</dbReference>
<dbReference type="GO" id="GO:0033177">
    <property type="term" value="C:proton-transporting two-sector ATPase complex, proton-transporting domain"/>
    <property type="evidence" value="ECO:0007669"/>
    <property type="project" value="InterPro"/>
</dbReference>
<gene>
    <name evidence="11" type="primary">atpE</name>
    <name evidence="13" type="ORF">LNTAR_02619</name>
</gene>
<comment type="function">
    <text evidence="11">F(1)F(0) ATP synthase produces ATP from ADP in the presence of a proton or sodium gradient. F-type ATPases consist of two structural domains, F(1) containing the extramembraneous catalytic core and F(0) containing the membrane proton channel, linked together by a central stalk and a peripheral stalk. During catalysis, ATP synthesis in the catalytic domain of F(1) is coupled via a rotary mechanism of the central stalk subunits to proton translocation.</text>
</comment>
<keyword evidence="3 11" id="KW-0813">Transport</keyword>
<dbReference type="CDD" id="cd18121">
    <property type="entry name" value="ATP-synt_Fo_c"/>
    <property type="match status" value="1"/>
</dbReference>
<dbReference type="GO" id="GO:0046933">
    <property type="term" value="F:proton-transporting ATP synthase activity, rotational mechanism"/>
    <property type="evidence" value="ECO:0007669"/>
    <property type="project" value="UniProtKB-UniRule"/>
</dbReference>
<dbReference type="InterPro" id="IPR002379">
    <property type="entry name" value="ATPase_proteolipid_c-like_dom"/>
</dbReference>
<keyword evidence="6 11" id="KW-0375">Hydrogen ion transport</keyword>
<evidence type="ECO:0000256" key="3">
    <source>
        <dbReference type="ARBA" id="ARBA00022448"/>
    </source>
</evidence>
<dbReference type="AlphaFoldDB" id="A6DUE3"/>
<keyword evidence="10 11" id="KW-0472">Membrane</keyword>
<evidence type="ECO:0000313" key="13">
    <source>
        <dbReference type="EMBL" id="EDM24741.1"/>
    </source>
</evidence>
<dbReference type="SUPFAM" id="SSF81333">
    <property type="entry name" value="F1F0 ATP synthase subunit C"/>
    <property type="match status" value="1"/>
</dbReference>